<proteinExistence type="predicted"/>
<evidence type="ECO:0000313" key="2">
    <source>
        <dbReference type="Proteomes" id="UP000550729"/>
    </source>
</evidence>
<dbReference type="Proteomes" id="UP000550729">
    <property type="component" value="Unassembled WGS sequence"/>
</dbReference>
<evidence type="ECO:0000313" key="1">
    <source>
        <dbReference type="EMBL" id="NMO00109.1"/>
    </source>
</evidence>
<sequence>MDRDRGAYRTAQLLKAGETAASIRAAARAGGLDDIGPGWWAVPTADRDVVAAVRAGGVLSCVSALKLYGLWIAPGYPGLHVRCSRHGEENGKRRCSPFGRQPPTRHAVDDLPTALACATKCMSDEDWIAAVDSALNQKLTTLEALQRAWPRIPRRVLNMLGKCDGRAQSGTETIVRLRLRALGFHVEVQKWIDNVGWVDLVVGRLVIECDSRGFHTSKEARTNDARRDRHTQIGNRIVVRIMYDEVLYCWPEVLADIRAFTDADRHRDRRRR</sequence>
<reference evidence="1 2" key="1">
    <citation type="submission" date="2020-04" db="EMBL/GenBank/DDBJ databases">
        <title>Gordonia sp. nov. TBRC 11910.</title>
        <authorList>
            <person name="Suriyachadkun C."/>
        </authorList>
    </citation>
    <scope>NUCLEOTIDE SEQUENCE [LARGE SCALE GENOMIC DNA]</scope>
    <source>
        <strain evidence="1 2">TBRC 11910</strain>
    </source>
</reference>
<accession>A0A848KQ07</accession>
<dbReference type="Gene3D" id="3.40.960.10">
    <property type="entry name" value="VSR Endonuclease"/>
    <property type="match status" value="1"/>
</dbReference>
<protein>
    <recommendedName>
        <fullName evidence="3">Very-short-patch-repair endonuclease</fullName>
    </recommendedName>
</protein>
<dbReference type="AlphaFoldDB" id="A0A848KQ07"/>
<dbReference type="RefSeq" id="WP_170192626.1">
    <property type="nucleotide sequence ID" value="NZ_JABBNB010000002.1"/>
</dbReference>
<dbReference type="EMBL" id="JABBNB010000002">
    <property type="protein sequence ID" value="NMO00109.1"/>
    <property type="molecule type" value="Genomic_DNA"/>
</dbReference>
<gene>
    <name evidence="1" type="ORF">HH308_02640</name>
</gene>
<comment type="caution">
    <text evidence="1">The sequence shown here is derived from an EMBL/GenBank/DDBJ whole genome shotgun (WGS) entry which is preliminary data.</text>
</comment>
<name>A0A848KQ07_9ACTN</name>
<evidence type="ECO:0008006" key="3">
    <source>
        <dbReference type="Google" id="ProtNLM"/>
    </source>
</evidence>
<keyword evidence="2" id="KW-1185">Reference proteome</keyword>
<organism evidence="1 2">
    <name type="scientific">Gordonia asplenii</name>
    <dbReference type="NCBI Taxonomy" id="2725283"/>
    <lineage>
        <taxon>Bacteria</taxon>
        <taxon>Bacillati</taxon>
        <taxon>Actinomycetota</taxon>
        <taxon>Actinomycetes</taxon>
        <taxon>Mycobacteriales</taxon>
        <taxon>Gordoniaceae</taxon>
        <taxon>Gordonia</taxon>
    </lineage>
</organism>